<proteinExistence type="predicted"/>
<keyword evidence="3" id="KW-1185">Reference proteome</keyword>
<dbReference type="InterPro" id="IPR050471">
    <property type="entry name" value="AB_hydrolase"/>
</dbReference>
<feature type="domain" description="AB hydrolase-1" evidence="1">
    <location>
        <begin position="40"/>
        <end position="251"/>
    </location>
</feature>
<dbReference type="PANTHER" id="PTHR43433">
    <property type="entry name" value="HYDROLASE, ALPHA/BETA FOLD FAMILY PROTEIN"/>
    <property type="match status" value="1"/>
</dbReference>
<dbReference type="PANTHER" id="PTHR43433:SF5">
    <property type="entry name" value="AB HYDROLASE-1 DOMAIN-CONTAINING PROTEIN"/>
    <property type="match status" value="1"/>
</dbReference>
<dbReference type="Proteomes" id="UP000283269">
    <property type="component" value="Unassembled WGS sequence"/>
</dbReference>
<dbReference type="SUPFAM" id="SSF53474">
    <property type="entry name" value="alpha/beta-Hydrolases"/>
    <property type="match status" value="1"/>
</dbReference>
<dbReference type="STRING" id="93625.A0A409WVR8"/>
<dbReference type="Gene3D" id="3.40.50.1820">
    <property type="entry name" value="alpha/beta hydrolase"/>
    <property type="match status" value="1"/>
</dbReference>
<name>A0A409WVR8_PSICY</name>
<evidence type="ECO:0000259" key="1">
    <source>
        <dbReference type="Pfam" id="PF00561"/>
    </source>
</evidence>
<organism evidence="2 3">
    <name type="scientific">Psilocybe cyanescens</name>
    <dbReference type="NCBI Taxonomy" id="93625"/>
    <lineage>
        <taxon>Eukaryota</taxon>
        <taxon>Fungi</taxon>
        <taxon>Dikarya</taxon>
        <taxon>Basidiomycota</taxon>
        <taxon>Agaricomycotina</taxon>
        <taxon>Agaricomycetes</taxon>
        <taxon>Agaricomycetidae</taxon>
        <taxon>Agaricales</taxon>
        <taxon>Agaricineae</taxon>
        <taxon>Strophariaceae</taxon>
        <taxon>Psilocybe</taxon>
    </lineage>
</organism>
<dbReference type="EMBL" id="NHYD01003122">
    <property type="protein sequence ID" value="PPQ82569.1"/>
    <property type="molecule type" value="Genomic_DNA"/>
</dbReference>
<gene>
    <name evidence="2" type="ORF">CVT25_007187</name>
</gene>
<reference evidence="2 3" key="1">
    <citation type="journal article" date="2018" name="Evol. Lett.">
        <title>Horizontal gene cluster transfer increased hallucinogenic mushroom diversity.</title>
        <authorList>
            <person name="Reynolds H.T."/>
            <person name="Vijayakumar V."/>
            <person name="Gluck-Thaler E."/>
            <person name="Korotkin H.B."/>
            <person name="Matheny P.B."/>
            <person name="Slot J.C."/>
        </authorList>
    </citation>
    <scope>NUCLEOTIDE SEQUENCE [LARGE SCALE GENOMIC DNA]</scope>
    <source>
        <strain evidence="2 3">2631</strain>
    </source>
</reference>
<evidence type="ECO:0000313" key="2">
    <source>
        <dbReference type="EMBL" id="PPQ82569.1"/>
    </source>
</evidence>
<accession>A0A409WVR8</accession>
<dbReference type="AlphaFoldDB" id="A0A409WVR8"/>
<comment type="caution">
    <text evidence="2">The sequence shown here is derived from an EMBL/GenBank/DDBJ whole genome shotgun (WGS) entry which is preliminary data.</text>
</comment>
<dbReference type="InParanoid" id="A0A409WVR8"/>
<evidence type="ECO:0000313" key="3">
    <source>
        <dbReference type="Proteomes" id="UP000283269"/>
    </source>
</evidence>
<dbReference type="OrthoDB" id="190201at2759"/>
<dbReference type="InterPro" id="IPR000073">
    <property type="entry name" value="AB_hydrolase_1"/>
</dbReference>
<dbReference type="Pfam" id="PF00561">
    <property type="entry name" value="Abhydrolase_1"/>
    <property type="match status" value="1"/>
</dbReference>
<dbReference type="InterPro" id="IPR029058">
    <property type="entry name" value="AB_hydrolase_fold"/>
</dbReference>
<sequence length="265" mass="30606">MSWNATEEGTIPFSVGGKTYATWYRASPMINSFQSFLPPVIFYDQLGNTRSTHIHDKEKAFWTIDLFIDELINVLRHFHIEDEFDLLGHSWGGILRFEFELRRKPAGLRRLVVTNSLASMPMWDQSNAQLVKSFPAWVQEGMAIGFKDLKVSAPAMKEFRTKHGCRVDPFSREYVDSLDDLFSSKGDPTVFDGLKAWDIIDKLPEVGVPILLINGRFDVLQDWVNAPIFAGLRKVKWATFEHSSHTPFWEKREKYMKLLDQFLGL</sequence>
<protein>
    <recommendedName>
        <fullName evidence="1">AB hydrolase-1 domain-containing protein</fullName>
    </recommendedName>
</protein>